<dbReference type="Proteomes" id="UP001501508">
    <property type="component" value="Unassembled WGS sequence"/>
</dbReference>
<dbReference type="RefSeq" id="WP_345027827.1">
    <property type="nucleotide sequence ID" value="NZ_BAABEY010000017.1"/>
</dbReference>
<evidence type="ECO:0008006" key="3">
    <source>
        <dbReference type="Google" id="ProtNLM"/>
    </source>
</evidence>
<evidence type="ECO:0000313" key="2">
    <source>
        <dbReference type="Proteomes" id="UP001501508"/>
    </source>
</evidence>
<organism evidence="1 2">
    <name type="scientific">Ravibacter arvi</name>
    <dbReference type="NCBI Taxonomy" id="2051041"/>
    <lineage>
        <taxon>Bacteria</taxon>
        <taxon>Pseudomonadati</taxon>
        <taxon>Bacteroidota</taxon>
        <taxon>Cytophagia</taxon>
        <taxon>Cytophagales</taxon>
        <taxon>Spirosomataceae</taxon>
        <taxon>Ravibacter</taxon>
    </lineage>
</organism>
<name>A0ABP8LXM3_9BACT</name>
<proteinExistence type="predicted"/>
<reference evidence="2" key="1">
    <citation type="journal article" date="2019" name="Int. J. Syst. Evol. Microbiol.">
        <title>The Global Catalogue of Microorganisms (GCM) 10K type strain sequencing project: providing services to taxonomists for standard genome sequencing and annotation.</title>
        <authorList>
            <consortium name="The Broad Institute Genomics Platform"/>
            <consortium name="The Broad Institute Genome Sequencing Center for Infectious Disease"/>
            <person name="Wu L."/>
            <person name="Ma J."/>
        </authorList>
    </citation>
    <scope>NUCLEOTIDE SEQUENCE [LARGE SCALE GENOMIC DNA]</scope>
    <source>
        <strain evidence="2">JCM 31920</strain>
    </source>
</reference>
<dbReference type="PROSITE" id="PS51257">
    <property type="entry name" value="PROKAR_LIPOPROTEIN"/>
    <property type="match status" value="1"/>
</dbReference>
<gene>
    <name evidence="1" type="ORF">GCM10023091_15940</name>
</gene>
<dbReference type="Pfam" id="PF08309">
    <property type="entry name" value="LVIVD"/>
    <property type="match status" value="4"/>
</dbReference>
<dbReference type="InterPro" id="IPR013211">
    <property type="entry name" value="LVIVD"/>
</dbReference>
<comment type="caution">
    <text evidence="1">The sequence shown here is derived from an EMBL/GenBank/DDBJ whole genome shotgun (WGS) entry which is preliminary data.</text>
</comment>
<accession>A0ABP8LXM3</accession>
<protein>
    <recommendedName>
        <fullName evidence="3">LVIVD repeat-containing protein</fullName>
    </recommendedName>
</protein>
<dbReference type="EMBL" id="BAABEY010000017">
    <property type="protein sequence ID" value="GAA4437131.1"/>
    <property type="molecule type" value="Genomic_DNA"/>
</dbReference>
<evidence type="ECO:0000313" key="1">
    <source>
        <dbReference type="EMBL" id="GAA4437131.1"/>
    </source>
</evidence>
<sequence length="442" mass="49387">MRLLLLPLFVSGTLLLGSCTDKCEKTQIVRQVKNITLSAEEIRAQLKIESPRSLEQPGKIYVKDNYLFINEIKKGIHIIDNSNPSSPRQVSFINIPGNGDLAVKDNILYADSYMDLVAIDITDPAQAVEVGREQNVFISGTLGADYWGYSESTASVSTQEAYFLEETFQTNCEGVIPWAGGWWPWPYFDVLNFASLNSGSSYSGSVANAVKSGSGTGGSMARFTIYDNYLYTVDQRKLQLFEISNLKNPSFVKNIDLQWGVETIFPYRDKLFIGTTTGMHIFDNSVPSAPKHLSTYTHMRACDPVVVHNDIAYVTLRTGTGCGGTENRLELVDISNLSNPRMLKAYDMQNPAGLSINYPTLFLCEGKFGFKGFDVTDRNNIDKNLLFHEKDMESYDVISMAQNLMMIGMDGLYQYDASNPKNLKRLSHIPVQKPAIVVEKKK</sequence>
<keyword evidence="2" id="KW-1185">Reference proteome</keyword>